<evidence type="ECO:0000313" key="2">
    <source>
        <dbReference type="Proteomes" id="UP001218218"/>
    </source>
</evidence>
<comment type="caution">
    <text evidence="1">The sequence shown here is derived from an EMBL/GenBank/DDBJ whole genome shotgun (WGS) entry which is preliminary data.</text>
</comment>
<reference evidence="1" key="1">
    <citation type="submission" date="2023-03" db="EMBL/GenBank/DDBJ databases">
        <title>Massive genome expansion in bonnet fungi (Mycena s.s.) driven by repeated elements and novel gene families across ecological guilds.</title>
        <authorList>
            <consortium name="Lawrence Berkeley National Laboratory"/>
            <person name="Harder C.B."/>
            <person name="Miyauchi S."/>
            <person name="Viragh M."/>
            <person name="Kuo A."/>
            <person name="Thoen E."/>
            <person name="Andreopoulos B."/>
            <person name="Lu D."/>
            <person name="Skrede I."/>
            <person name="Drula E."/>
            <person name="Henrissat B."/>
            <person name="Morin E."/>
            <person name="Kohler A."/>
            <person name="Barry K."/>
            <person name="LaButti K."/>
            <person name="Morin E."/>
            <person name="Salamov A."/>
            <person name="Lipzen A."/>
            <person name="Mereny Z."/>
            <person name="Hegedus B."/>
            <person name="Baldrian P."/>
            <person name="Stursova M."/>
            <person name="Weitz H."/>
            <person name="Taylor A."/>
            <person name="Grigoriev I.V."/>
            <person name="Nagy L.G."/>
            <person name="Martin F."/>
            <person name="Kauserud H."/>
        </authorList>
    </citation>
    <scope>NUCLEOTIDE SEQUENCE</scope>
    <source>
        <strain evidence="1">CBHHK002</strain>
    </source>
</reference>
<dbReference type="Proteomes" id="UP001218218">
    <property type="component" value="Unassembled WGS sequence"/>
</dbReference>
<accession>A0AAD6Z746</accession>
<gene>
    <name evidence="1" type="ORF">DFH08DRAFT_822862</name>
</gene>
<dbReference type="EMBL" id="JARIHO010000077">
    <property type="protein sequence ID" value="KAJ7310760.1"/>
    <property type="molecule type" value="Genomic_DNA"/>
</dbReference>
<dbReference type="AlphaFoldDB" id="A0AAD6Z746"/>
<sequence>MCMPSLQIHFPMENSTFQLELTNCFTGSNDPGSFDRMAIQLDAGEVRDSQFSDPELNDTPAPPPMIFQNVFPPIPGPIQNPPPINPPVSSVQQAQHYWQTLLPGANGARIGPLQACSKTLCSVSGAYRAGTRGEAKYSRVQNHKVPSTAIAGSLVFIIQSYTVLCMLLTRLNSFREIHQSGGLKNSNRIFSAIVLLYKKLQICTDGGTQVTDGREVQNVFAFAQFLSDRLRK</sequence>
<keyword evidence="2" id="KW-1185">Reference proteome</keyword>
<evidence type="ECO:0000313" key="1">
    <source>
        <dbReference type="EMBL" id="KAJ7310760.1"/>
    </source>
</evidence>
<protein>
    <submittedName>
        <fullName evidence="1">Uncharacterized protein</fullName>
    </submittedName>
</protein>
<name>A0AAD6Z746_9AGAR</name>
<proteinExistence type="predicted"/>
<organism evidence="1 2">
    <name type="scientific">Mycena albidolilacea</name>
    <dbReference type="NCBI Taxonomy" id="1033008"/>
    <lineage>
        <taxon>Eukaryota</taxon>
        <taxon>Fungi</taxon>
        <taxon>Dikarya</taxon>
        <taxon>Basidiomycota</taxon>
        <taxon>Agaricomycotina</taxon>
        <taxon>Agaricomycetes</taxon>
        <taxon>Agaricomycetidae</taxon>
        <taxon>Agaricales</taxon>
        <taxon>Marasmiineae</taxon>
        <taxon>Mycenaceae</taxon>
        <taxon>Mycena</taxon>
    </lineage>
</organism>